<protein>
    <recommendedName>
        <fullName evidence="6">Glycerol operon regulatory protein</fullName>
    </recommendedName>
</protein>
<reference evidence="10" key="1">
    <citation type="submission" date="2017-06" db="EMBL/GenBank/DDBJ databases">
        <authorList>
            <person name="Varghese N."/>
            <person name="Submissions S."/>
        </authorList>
    </citation>
    <scope>NUCLEOTIDE SEQUENCE [LARGE SCALE GENOMIC DNA]</scope>
    <source>
        <strain evidence="10">JCM 23211</strain>
    </source>
</reference>
<dbReference type="OrthoDB" id="156285at2"/>
<keyword evidence="4" id="KW-0804">Transcription</keyword>
<dbReference type="FunFam" id="1.10.10.10:FF:000056">
    <property type="entry name" value="IclR family transcriptional regulator"/>
    <property type="match status" value="1"/>
</dbReference>
<dbReference type="PROSITE" id="PS51077">
    <property type="entry name" value="HTH_ICLR"/>
    <property type="match status" value="1"/>
</dbReference>
<dbReference type="EMBL" id="FZOW01000027">
    <property type="protein sequence ID" value="SNT48963.1"/>
    <property type="molecule type" value="Genomic_DNA"/>
</dbReference>
<accession>A0A239N3C2</accession>
<dbReference type="InterPro" id="IPR036390">
    <property type="entry name" value="WH_DNA-bd_sf"/>
</dbReference>
<dbReference type="InterPro" id="IPR005471">
    <property type="entry name" value="Tscrpt_reg_IclR_N"/>
</dbReference>
<dbReference type="GO" id="GO:0045892">
    <property type="term" value="P:negative regulation of DNA-templated transcription"/>
    <property type="evidence" value="ECO:0007669"/>
    <property type="project" value="TreeGrafter"/>
</dbReference>
<evidence type="ECO:0000256" key="1">
    <source>
        <dbReference type="ARBA" id="ARBA00022798"/>
    </source>
</evidence>
<keyword evidence="1" id="KW-0319">Glycerol metabolism</keyword>
<evidence type="ECO:0000256" key="6">
    <source>
        <dbReference type="ARBA" id="ARBA00070406"/>
    </source>
</evidence>
<dbReference type="Proteomes" id="UP000198327">
    <property type="component" value="Unassembled WGS sequence"/>
</dbReference>
<evidence type="ECO:0000313" key="10">
    <source>
        <dbReference type="Proteomes" id="UP000198327"/>
    </source>
</evidence>
<organism evidence="9 10">
    <name type="scientific">Rhodococcoides kyotonense</name>
    <dbReference type="NCBI Taxonomy" id="398843"/>
    <lineage>
        <taxon>Bacteria</taxon>
        <taxon>Bacillati</taxon>
        <taxon>Actinomycetota</taxon>
        <taxon>Actinomycetes</taxon>
        <taxon>Mycobacteriales</taxon>
        <taxon>Nocardiaceae</taxon>
        <taxon>Rhodococcoides</taxon>
    </lineage>
</organism>
<gene>
    <name evidence="9" type="ORF">SAMN05421642_12755</name>
</gene>
<evidence type="ECO:0000256" key="4">
    <source>
        <dbReference type="ARBA" id="ARBA00023163"/>
    </source>
</evidence>
<dbReference type="GO" id="GO:0003677">
    <property type="term" value="F:DNA binding"/>
    <property type="evidence" value="ECO:0007669"/>
    <property type="project" value="UniProtKB-KW"/>
</dbReference>
<dbReference type="GO" id="GO:0006071">
    <property type="term" value="P:glycerol metabolic process"/>
    <property type="evidence" value="ECO:0007669"/>
    <property type="project" value="UniProtKB-KW"/>
</dbReference>
<dbReference type="SUPFAM" id="SSF55781">
    <property type="entry name" value="GAF domain-like"/>
    <property type="match status" value="1"/>
</dbReference>
<feature type="domain" description="HTH iclR-type" evidence="7">
    <location>
        <begin position="3"/>
        <end position="65"/>
    </location>
</feature>
<evidence type="ECO:0000256" key="5">
    <source>
        <dbReference type="ARBA" id="ARBA00058938"/>
    </source>
</evidence>
<dbReference type="Gene3D" id="1.10.10.10">
    <property type="entry name" value="Winged helix-like DNA-binding domain superfamily/Winged helix DNA-binding domain"/>
    <property type="match status" value="1"/>
</dbReference>
<dbReference type="Gene3D" id="3.30.450.40">
    <property type="match status" value="1"/>
</dbReference>
<dbReference type="PANTHER" id="PTHR30136">
    <property type="entry name" value="HELIX-TURN-HELIX TRANSCRIPTIONAL REGULATOR, ICLR FAMILY"/>
    <property type="match status" value="1"/>
</dbReference>
<dbReference type="InterPro" id="IPR050707">
    <property type="entry name" value="HTH_MetabolicPath_Reg"/>
</dbReference>
<keyword evidence="2" id="KW-0805">Transcription regulation</keyword>
<feature type="domain" description="IclR-ED" evidence="8">
    <location>
        <begin position="66"/>
        <end position="256"/>
    </location>
</feature>
<evidence type="ECO:0000256" key="2">
    <source>
        <dbReference type="ARBA" id="ARBA00023015"/>
    </source>
</evidence>
<dbReference type="SUPFAM" id="SSF46785">
    <property type="entry name" value="Winged helix' DNA-binding domain"/>
    <property type="match status" value="1"/>
</dbReference>
<dbReference type="Pfam" id="PF09339">
    <property type="entry name" value="HTH_IclR"/>
    <property type="match status" value="1"/>
</dbReference>
<name>A0A239N3C2_9NOCA</name>
<dbReference type="RefSeq" id="WP_089252293.1">
    <property type="nucleotide sequence ID" value="NZ_FZOW01000027.1"/>
</dbReference>
<sequence length="272" mass="28481">MATGTLPRGLAILQTLVGSADGLPLTKIADDVDLPKSAAHRILLTLIDEGFVQQNEVKGTYALTLRIVSLGLRHLASSTVFELALPILSRLAAESGQLVRLGLVDGQKLVWVARTQGARAGLRYDPDVDHGSEIPLATSASGLAWLSGMSDDDAVSFVARQEIDLRHEVGHNAPTTLTEVLALIHDTRTRGWARVHDSVEEGISAMAVPIADSSNGRALGVVSIAGPSLQLTDAKMDVLAPGLHAAAVELSGLAGSFANDIQLKSHFAGLSA</sequence>
<dbReference type="InterPro" id="IPR036388">
    <property type="entry name" value="WH-like_DNA-bd_sf"/>
</dbReference>
<evidence type="ECO:0000256" key="3">
    <source>
        <dbReference type="ARBA" id="ARBA00023125"/>
    </source>
</evidence>
<evidence type="ECO:0000259" key="7">
    <source>
        <dbReference type="PROSITE" id="PS51077"/>
    </source>
</evidence>
<dbReference type="InterPro" id="IPR029016">
    <property type="entry name" value="GAF-like_dom_sf"/>
</dbReference>
<dbReference type="Pfam" id="PF01614">
    <property type="entry name" value="IclR_C"/>
    <property type="match status" value="1"/>
</dbReference>
<dbReference type="PROSITE" id="PS51078">
    <property type="entry name" value="ICLR_ED"/>
    <property type="match status" value="1"/>
</dbReference>
<dbReference type="PANTHER" id="PTHR30136:SF35">
    <property type="entry name" value="HTH-TYPE TRANSCRIPTIONAL REGULATOR RV1719"/>
    <property type="match status" value="1"/>
</dbReference>
<dbReference type="SMART" id="SM00346">
    <property type="entry name" value="HTH_ICLR"/>
    <property type="match status" value="1"/>
</dbReference>
<proteinExistence type="predicted"/>
<dbReference type="AlphaFoldDB" id="A0A239N3C2"/>
<dbReference type="InterPro" id="IPR014757">
    <property type="entry name" value="Tscrpt_reg_IclR_C"/>
</dbReference>
<evidence type="ECO:0000313" key="9">
    <source>
        <dbReference type="EMBL" id="SNT48963.1"/>
    </source>
</evidence>
<evidence type="ECO:0000259" key="8">
    <source>
        <dbReference type="PROSITE" id="PS51078"/>
    </source>
</evidence>
<keyword evidence="10" id="KW-1185">Reference proteome</keyword>
<dbReference type="GO" id="GO:0003700">
    <property type="term" value="F:DNA-binding transcription factor activity"/>
    <property type="evidence" value="ECO:0007669"/>
    <property type="project" value="TreeGrafter"/>
</dbReference>
<keyword evidence="3 9" id="KW-0238">DNA-binding</keyword>
<comment type="function">
    <text evidence="5">May be an activator protein for the gylABX operon.</text>
</comment>